<organism evidence="2 3">
    <name type="scientific">Phaseolus angularis</name>
    <name type="common">Azuki bean</name>
    <name type="synonym">Vigna angularis</name>
    <dbReference type="NCBI Taxonomy" id="3914"/>
    <lineage>
        <taxon>Eukaryota</taxon>
        <taxon>Viridiplantae</taxon>
        <taxon>Streptophyta</taxon>
        <taxon>Embryophyta</taxon>
        <taxon>Tracheophyta</taxon>
        <taxon>Spermatophyta</taxon>
        <taxon>Magnoliopsida</taxon>
        <taxon>eudicotyledons</taxon>
        <taxon>Gunneridae</taxon>
        <taxon>Pentapetalae</taxon>
        <taxon>rosids</taxon>
        <taxon>fabids</taxon>
        <taxon>Fabales</taxon>
        <taxon>Fabaceae</taxon>
        <taxon>Papilionoideae</taxon>
        <taxon>50 kb inversion clade</taxon>
        <taxon>NPAAA clade</taxon>
        <taxon>indigoferoid/millettioid clade</taxon>
        <taxon>Phaseoleae</taxon>
        <taxon>Vigna</taxon>
    </lineage>
</organism>
<feature type="compositionally biased region" description="Polar residues" evidence="1">
    <location>
        <begin position="1"/>
        <end position="21"/>
    </location>
</feature>
<evidence type="ECO:0000313" key="2">
    <source>
        <dbReference type="EMBL" id="KAG2409974.1"/>
    </source>
</evidence>
<feature type="compositionally biased region" description="Polar residues" evidence="1">
    <location>
        <begin position="29"/>
        <end position="38"/>
    </location>
</feature>
<dbReference type="Proteomes" id="UP000743370">
    <property type="component" value="Unassembled WGS sequence"/>
</dbReference>
<name>A0A8T0LDC7_PHAAN</name>
<gene>
    <name evidence="2" type="ORF">HKW66_Vig0006390</name>
</gene>
<sequence length="77" mass="8485">MATTSSEVGQVQSNNRKSFTSVKALPESPQLTSLPPSYTYTANSDDEIVTDPEDMLHRCSMLNITVGDVKCRRSCIM</sequence>
<dbReference type="AlphaFoldDB" id="A0A8T0LDC7"/>
<dbReference type="EMBL" id="JABFOF010000001">
    <property type="protein sequence ID" value="KAG2409974.1"/>
    <property type="molecule type" value="Genomic_DNA"/>
</dbReference>
<comment type="caution">
    <text evidence="2">The sequence shown here is derived from an EMBL/GenBank/DDBJ whole genome shotgun (WGS) entry which is preliminary data.</text>
</comment>
<accession>A0A8T0LDC7</accession>
<feature type="region of interest" description="Disordered" evidence="1">
    <location>
        <begin position="1"/>
        <end position="38"/>
    </location>
</feature>
<evidence type="ECO:0000313" key="3">
    <source>
        <dbReference type="Proteomes" id="UP000743370"/>
    </source>
</evidence>
<protein>
    <submittedName>
        <fullName evidence="2">Uncharacterized protein</fullName>
    </submittedName>
</protein>
<reference evidence="2 3" key="1">
    <citation type="submission" date="2020-05" db="EMBL/GenBank/DDBJ databases">
        <title>Vigna angularis (adzuki bean) Var. LongXiaoDou No. 4 denovo assembly.</title>
        <authorList>
            <person name="Xiang H."/>
        </authorList>
    </citation>
    <scope>NUCLEOTIDE SEQUENCE [LARGE SCALE GENOMIC DNA]</scope>
    <source>
        <tissue evidence="2">Leaf</tissue>
    </source>
</reference>
<evidence type="ECO:0000256" key="1">
    <source>
        <dbReference type="SAM" id="MobiDB-lite"/>
    </source>
</evidence>
<proteinExistence type="predicted"/>